<feature type="domain" description="ABC transporter" evidence="4">
    <location>
        <begin position="5"/>
        <end position="226"/>
    </location>
</feature>
<dbReference type="EMBL" id="JAMQOS010000001">
    <property type="protein sequence ID" value="MDS0281531.1"/>
    <property type="molecule type" value="Genomic_DNA"/>
</dbReference>
<dbReference type="GO" id="GO:0005524">
    <property type="term" value="F:ATP binding"/>
    <property type="evidence" value="ECO:0007669"/>
    <property type="project" value="UniProtKB-KW"/>
</dbReference>
<name>A0ABU2FMJ1_9EURY</name>
<dbReference type="InterPro" id="IPR050763">
    <property type="entry name" value="ABC_transporter_ATP-binding"/>
</dbReference>
<dbReference type="InterPro" id="IPR027417">
    <property type="entry name" value="P-loop_NTPase"/>
</dbReference>
<keyword evidence="3 5" id="KW-0067">ATP-binding</keyword>
<dbReference type="CDD" id="cd03230">
    <property type="entry name" value="ABC_DR_subfamily_A"/>
    <property type="match status" value="1"/>
</dbReference>
<organism evidence="5 6">
    <name type="scientific">Haloarcula onubensis</name>
    <dbReference type="NCBI Taxonomy" id="2950539"/>
    <lineage>
        <taxon>Archaea</taxon>
        <taxon>Methanobacteriati</taxon>
        <taxon>Methanobacteriota</taxon>
        <taxon>Stenosarchaea group</taxon>
        <taxon>Halobacteria</taxon>
        <taxon>Halobacteriales</taxon>
        <taxon>Haloarculaceae</taxon>
        <taxon>Haloarcula</taxon>
    </lineage>
</organism>
<dbReference type="InterPro" id="IPR003439">
    <property type="entry name" value="ABC_transporter-like_ATP-bd"/>
</dbReference>
<evidence type="ECO:0000256" key="2">
    <source>
        <dbReference type="ARBA" id="ARBA00022741"/>
    </source>
</evidence>
<evidence type="ECO:0000259" key="4">
    <source>
        <dbReference type="PROSITE" id="PS50893"/>
    </source>
</evidence>
<comment type="caution">
    <text evidence="5">The sequence shown here is derived from an EMBL/GenBank/DDBJ whole genome shotgun (WGS) entry which is preliminary data.</text>
</comment>
<dbReference type="PANTHER" id="PTHR42711:SF17">
    <property type="entry name" value="ABC TRANSPORTER ATP-BINDING PROTEIN"/>
    <property type="match status" value="1"/>
</dbReference>
<dbReference type="SUPFAM" id="SSF52540">
    <property type="entry name" value="P-loop containing nucleoside triphosphate hydrolases"/>
    <property type="match status" value="1"/>
</dbReference>
<keyword evidence="6" id="KW-1185">Reference proteome</keyword>
<dbReference type="RefSeq" id="WP_310899366.1">
    <property type="nucleotide sequence ID" value="NZ_JAMQOS010000001.1"/>
</dbReference>
<evidence type="ECO:0000256" key="1">
    <source>
        <dbReference type="ARBA" id="ARBA00022448"/>
    </source>
</evidence>
<protein>
    <submittedName>
        <fullName evidence="5">ABC transporter ATP-binding protein</fullName>
    </submittedName>
</protein>
<dbReference type="PROSITE" id="PS50893">
    <property type="entry name" value="ABC_TRANSPORTER_2"/>
    <property type="match status" value="1"/>
</dbReference>
<gene>
    <name evidence="5" type="ORF">NDI86_05295</name>
</gene>
<keyword evidence="2" id="KW-0547">Nucleotide-binding</keyword>
<dbReference type="SMART" id="SM00382">
    <property type="entry name" value="AAA"/>
    <property type="match status" value="1"/>
</dbReference>
<accession>A0ABU2FMJ1</accession>
<dbReference type="Pfam" id="PF00005">
    <property type="entry name" value="ABC_tran"/>
    <property type="match status" value="1"/>
</dbReference>
<dbReference type="Proteomes" id="UP001268864">
    <property type="component" value="Unassembled WGS sequence"/>
</dbReference>
<dbReference type="PANTHER" id="PTHR42711">
    <property type="entry name" value="ABC TRANSPORTER ATP-BINDING PROTEIN"/>
    <property type="match status" value="1"/>
</dbReference>
<reference evidence="5 6" key="1">
    <citation type="submission" date="2022-06" db="EMBL/GenBank/DDBJ databases">
        <title>Halomicroarcula sp. a new haloarchaeum isolate from saline soil.</title>
        <authorList>
            <person name="Strakova D."/>
            <person name="Galisteo C."/>
            <person name="Sanchez-Porro C."/>
            <person name="Ventosa A."/>
        </authorList>
    </citation>
    <scope>NUCLEOTIDE SEQUENCE [LARGE SCALE GENOMIC DNA]</scope>
    <source>
        <strain evidence="5 6">S3CR25-11</strain>
    </source>
</reference>
<evidence type="ECO:0000313" key="5">
    <source>
        <dbReference type="EMBL" id="MDS0281531.1"/>
    </source>
</evidence>
<sequence length="314" mass="33055">MDQVLVAEDVHRSYGDTVALDGVSLSVTTGEVVALVGPNGAGKTTLIRSLTGTTDAEGRVELFGVPPTAVDRDRIGLLPQSFTPHERLTARELVAYYAGLYDETRDVDAVLEDVGLSGTADTHYENLSGGQQRRTCVATALINDPDLLVLDEPTTGIDPAGRQALWELLEGLADRGVTILVTTHYMEEAQRLADRVGLLADGRLVALDAPEALVADHGGDSQLVVDGEFDAAAVDALDYPAEKAVRNGRLVVYGVRPESIGGVVDALDAAGLPYESLTWKQPDLEDVYLELTGTGVGRAGEPKEGVPAAAGGAR</sequence>
<keyword evidence="1" id="KW-0813">Transport</keyword>
<proteinExistence type="predicted"/>
<evidence type="ECO:0000256" key="3">
    <source>
        <dbReference type="ARBA" id="ARBA00022840"/>
    </source>
</evidence>
<dbReference type="Gene3D" id="3.40.50.300">
    <property type="entry name" value="P-loop containing nucleotide triphosphate hydrolases"/>
    <property type="match status" value="1"/>
</dbReference>
<dbReference type="InterPro" id="IPR003593">
    <property type="entry name" value="AAA+_ATPase"/>
</dbReference>
<evidence type="ECO:0000313" key="6">
    <source>
        <dbReference type="Proteomes" id="UP001268864"/>
    </source>
</evidence>